<dbReference type="Bgee" id="ENSLOCG00000007830">
    <property type="expression patterns" value="Expressed in zone of skin and 3 other cell types or tissues"/>
</dbReference>
<dbReference type="Pfam" id="PF00041">
    <property type="entry name" value="fn3"/>
    <property type="match status" value="2"/>
</dbReference>
<dbReference type="KEGG" id="loc:102684858"/>
<protein>
    <submittedName>
        <fullName evidence="3">Fibronectin type III domain containing 7</fullName>
    </submittedName>
</protein>
<feature type="domain" description="Fibronectin type-III" evidence="2">
    <location>
        <begin position="114"/>
        <end position="201"/>
    </location>
</feature>
<dbReference type="InterPro" id="IPR003961">
    <property type="entry name" value="FN3_dom"/>
</dbReference>
<dbReference type="Gene3D" id="2.60.40.10">
    <property type="entry name" value="Immunoglobulins"/>
    <property type="match status" value="8"/>
</dbReference>
<dbReference type="RefSeq" id="XP_006635021.2">
    <property type="nucleotide sequence ID" value="XM_006634958.2"/>
</dbReference>
<keyword evidence="1" id="KW-0732">Signal</keyword>
<name>W5MMA1_LEPOC</name>
<evidence type="ECO:0000259" key="2">
    <source>
        <dbReference type="PROSITE" id="PS50853"/>
    </source>
</evidence>
<dbReference type="SMART" id="SM00060">
    <property type="entry name" value="FN3"/>
    <property type="match status" value="8"/>
</dbReference>
<dbReference type="SUPFAM" id="SSF49265">
    <property type="entry name" value="Fibronectin type III"/>
    <property type="match status" value="5"/>
</dbReference>
<evidence type="ECO:0000313" key="4">
    <source>
        <dbReference type="Proteomes" id="UP000018468"/>
    </source>
</evidence>
<reference evidence="3" key="2">
    <citation type="submission" date="2025-08" db="UniProtKB">
        <authorList>
            <consortium name="Ensembl"/>
        </authorList>
    </citation>
    <scope>IDENTIFICATION</scope>
</reference>
<accession>W5MMA1</accession>
<feature type="domain" description="Fibronectin type-III" evidence="2">
    <location>
        <begin position="274"/>
        <end position="370"/>
    </location>
</feature>
<feature type="chain" id="PRO_5004868432" evidence="1">
    <location>
        <begin position="26"/>
        <end position="815"/>
    </location>
</feature>
<dbReference type="OMA" id="GFNVVEC"/>
<dbReference type="AlphaFoldDB" id="W5MMA1"/>
<feature type="domain" description="Fibronectin type-III" evidence="2">
    <location>
        <begin position="539"/>
        <end position="626"/>
    </location>
</feature>
<feature type="domain" description="Fibronectin type-III" evidence="2">
    <location>
        <begin position="25"/>
        <end position="112"/>
    </location>
</feature>
<dbReference type="PANTHER" id="PTHR47135:SF1">
    <property type="entry name" value="FIBRONECTIN TYPE III DOMAIN-CONTAINING PROTEIN 7"/>
    <property type="match status" value="1"/>
</dbReference>
<dbReference type="InParanoid" id="W5MMA1"/>
<feature type="signal peptide" evidence="1">
    <location>
        <begin position="1"/>
        <end position="25"/>
    </location>
</feature>
<dbReference type="OrthoDB" id="9927686at2759"/>
<dbReference type="EMBL" id="AHAT01016053">
    <property type="status" value="NOT_ANNOTATED_CDS"/>
    <property type="molecule type" value="Genomic_DNA"/>
</dbReference>
<dbReference type="Ensembl" id="ENSLOCT00000009521.1">
    <property type="protein sequence ID" value="ENSLOCP00000009510.1"/>
    <property type="gene ID" value="ENSLOCG00000007830.1"/>
</dbReference>
<reference evidence="3" key="3">
    <citation type="submission" date="2025-09" db="UniProtKB">
        <authorList>
            <consortium name="Ensembl"/>
        </authorList>
    </citation>
    <scope>IDENTIFICATION</scope>
</reference>
<organism evidence="3 4">
    <name type="scientific">Lepisosteus oculatus</name>
    <name type="common">Spotted gar</name>
    <dbReference type="NCBI Taxonomy" id="7918"/>
    <lineage>
        <taxon>Eukaryota</taxon>
        <taxon>Metazoa</taxon>
        <taxon>Chordata</taxon>
        <taxon>Craniata</taxon>
        <taxon>Vertebrata</taxon>
        <taxon>Euteleostomi</taxon>
        <taxon>Actinopterygii</taxon>
        <taxon>Neopterygii</taxon>
        <taxon>Holostei</taxon>
        <taxon>Semionotiformes</taxon>
        <taxon>Lepisosteidae</taxon>
        <taxon>Lepisosteus</taxon>
    </lineage>
</organism>
<dbReference type="RefSeq" id="XP_015210940.1">
    <property type="nucleotide sequence ID" value="XM_015355454.1"/>
</dbReference>
<proteinExistence type="predicted"/>
<dbReference type="CDD" id="cd00063">
    <property type="entry name" value="FN3"/>
    <property type="match status" value="5"/>
</dbReference>
<dbReference type="GeneID" id="102684858"/>
<evidence type="ECO:0000256" key="1">
    <source>
        <dbReference type="SAM" id="SignalP"/>
    </source>
</evidence>
<reference evidence="4" key="1">
    <citation type="submission" date="2011-12" db="EMBL/GenBank/DDBJ databases">
        <title>The Draft Genome of Lepisosteus oculatus.</title>
        <authorList>
            <consortium name="The Broad Institute Genome Assembly &amp; Analysis Group"/>
            <consortium name="Computational R&amp;D Group"/>
            <consortium name="and Sequencing Platform"/>
            <person name="Di Palma F."/>
            <person name="Alfoldi J."/>
            <person name="Johnson J."/>
            <person name="Berlin A."/>
            <person name="Gnerre S."/>
            <person name="Jaffe D."/>
            <person name="MacCallum I."/>
            <person name="Young S."/>
            <person name="Walker B.J."/>
            <person name="Lander E.S."/>
            <person name="Lindblad-Toh K."/>
        </authorList>
    </citation>
    <scope>NUCLEOTIDE SEQUENCE [LARGE SCALE GENOMIC DNA]</scope>
</reference>
<dbReference type="Proteomes" id="UP000018468">
    <property type="component" value="Linkage group LG10"/>
</dbReference>
<dbReference type="InterPro" id="IPR036116">
    <property type="entry name" value="FN3_sf"/>
</dbReference>
<sequence>MGPNSMKSFMLIVFISMCTSQITEAQKGLTLSTFTVTSRSITVQWTKVSGVHSYKVTATPKNSPGTPVFVQFNGVIAIGSVSSLSPNTYYTVRVEALDNTGQVLSAAEIIQTTAPEVPSLEQAYSKMSDSITAEWSPVPGATSYVLRAEDGTSVIETTVADSPGTVRNLKPSTQYVIRVMSVNAGGRSQPSLSKKAKTVVAAPILHSSSPANDMIVVTWDPVYMAVGYTFSLIKVGSDKRVRVNTTETNITFTDLEAGTTYSIKGNAWDSNNTLGDDYTITQITRPAVPSSIQVSFTGRSMGVMISWSFVEGADNFTALSSNGQNCSSSEDNCVISPLTCGQNYSISVIASNRAGPSNPSKPEDFLTFPCAPENIKIEEPSPGNLTVSWSKVIYGEYYMAFVKRGDGKEEQCNTTLDRCTYDSECGFTYFISVFAYNGAGQSPSGKVLNYTTAPCCPDNVVPALVSSDTLEITWSPVRGAEIYETTAADGTNQVHCNDTATVCALSSLKCNTRFSVIITSCNEIRGCNTTCKNQYIETAPCTPQIWNITQITSSNYSVSWTADNKEANYTVRALGKAESYSCRTSGRSCQITNLPCGSVFDVSAIAFTSAGESLPSYTLPLETGPCCPENFTVSQATQSMTNVTWSPGKGAQSYITMLNSTHGEAKCHTLQTHCLLGCITCGVNYTVSMQAISGTGHKSQCTYHGFSSSACCPMSVKLYRVGNNTIRVYWRSTGSLHNYTADLYGSLANYTCSPSPGASYCDVTEVACRDVYSVVVVPVSMDGTKVKFCPRRIYSVSCSGSNVGMVVYRGKRSLG</sequence>
<dbReference type="InterPro" id="IPR013783">
    <property type="entry name" value="Ig-like_fold"/>
</dbReference>
<dbReference type="GeneTree" id="ENSGT00390000004674"/>
<dbReference type="eggNOG" id="ENOG502QTU0">
    <property type="taxonomic scope" value="Eukaryota"/>
</dbReference>
<dbReference type="RefSeq" id="XP_015210941.1">
    <property type="nucleotide sequence ID" value="XM_015355455.1"/>
</dbReference>
<evidence type="ECO:0000313" key="3">
    <source>
        <dbReference type="Ensembl" id="ENSLOCP00000009510.1"/>
    </source>
</evidence>
<dbReference type="PROSITE" id="PS50853">
    <property type="entry name" value="FN3"/>
    <property type="match status" value="5"/>
</dbReference>
<dbReference type="HOGENOM" id="CLU_024430_0_0_1"/>
<dbReference type="PANTHER" id="PTHR47135">
    <property type="entry name" value="FIBRONECTIN TYPE III DOMAIN-CONTAINING PROTEIN 7"/>
    <property type="match status" value="1"/>
</dbReference>
<feature type="domain" description="Fibronectin type-III" evidence="2">
    <location>
        <begin position="371"/>
        <end position="455"/>
    </location>
</feature>
<keyword evidence="4" id="KW-1185">Reference proteome</keyword>